<dbReference type="PANTHER" id="PTHR10333">
    <property type="entry name" value="INHIBITOR OF GROWTH PROTEIN"/>
    <property type="match status" value="1"/>
</dbReference>
<dbReference type="Gene3D" id="6.10.140.1740">
    <property type="match status" value="1"/>
</dbReference>
<dbReference type="GO" id="GO:0006325">
    <property type="term" value="P:chromatin organization"/>
    <property type="evidence" value="ECO:0007669"/>
    <property type="project" value="UniProtKB-KW"/>
</dbReference>
<dbReference type="Pfam" id="PF12998">
    <property type="entry name" value="ING"/>
    <property type="match status" value="1"/>
</dbReference>
<keyword evidence="4" id="KW-0805">Transcription regulation</keyword>
<feature type="non-terminal residue" evidence="8">
    <location>
        <position position="181"/>
    </location>
</feature>
<feature type="non-terminal residue" evidence="8">
    <location>
        <position position="1"/>
    </location>
</feature>
<dbReference type="InterPro" id="IPR028651">
    <property type="entry name" value="ING_fam"/>
</dbReference>
<dbReference type="AlphaFoldDB" id="A0AA38LDK7"/>
<keyword evidence="1" id="KW-0863">Zinc-finger</keyword>
<reference evidence="8 9" key="1">
    <citation type="journal article" date="2021" name="Nat. Plants">
        <title>The Taxus genome provides insights into paclitaxel biosynthesis.</title>
        <authorList>
            <person name="Xiong X."/>
            <person name="Gou J."/>
            <person name="Liao Q."/>
            <person name="Li Y."/>
            <person name="Zhou Q."/>
            <person name="Bi G."/>
            <person name="Li C."/>
            <person name="Du R."/>
            <person name="Wang X."/>
            <person name="Sun T."/>
            <person name="Guo L."/>
            <person name="Liang H."/>
            <person name="Lu P."/>
            <person name="Wu Y."/>
            <person name="Zhang Z."/>
            <person name="Ro D.K."/>
            <person name="Shang Y."/>
            <person name="Huang S."/>
            <person name="Yan J."/>
        </authorList>
    </citation>
    <scope>NUCLEOTIDE SEQUENCE [LARGE SCALE GENOMIC DNA]</scope>
    <source>
        <strain evidence="8">Ta-2019</strain>
    </source>
</reference>
<gene>
    <name evidence="8" type="ORF">KI387_019474</name>
</gene>
<evidence type="ECO:0000256" key="2">
    <source>
        <dbReference type="ARBA" id="ARBA00022833"/>
    </source>
</evidence>
<keyword evidence="1" id="KW-0479">Metal-binding</keyword>
<dbReference type="Proteomes" id="UP000824469">
    <property type="component" value="Unassembled WGS sequence"/>
</dbReference>
<protein>
    <recommendedName>
        <fullName evidence="7">Inhibitor of growth protein N-terminal histone-binding domain-containing protein</fullName>
    </recommendedName>
</protein>
<evidence type="ECO:0000256" key="5">
    <source>
        <dbReference type="ARBA" id="ARBA00023163"/>
    </source>
</evidence>
<keyword evidence="3" id="KW-0156">Chromatin regulator</keyword>
<dbReference type="SMART" id="SM01408">
    <property type="entry name" value="ING"/>
    <property type="match status" value="1"/>
</dbReference>
<dbReference type="SUPFAM" id="SSF57903">
    <property type="entry name" value="FYVE/PHD zinc finger"/>
    <property type="match status" value="1"/>
</dbReference>
<evidence type="ECO:0000256" key="6">
    <source>
        <dbReference type="SAM" id="MobiDB-lite"/>
    </source>
</evidence>
<evidence type="ECO:0000313" key="8">
    <source>
        <dbReference type="EMBL" id="KAH9317705.1"/>
    </source>
</evidence>
<name>A0AA38LDK7_TAXCH</name>
<keyword evidence="2" id="KW-0862">Zinc</keyword>
<dbReference type="EMBL" id="JAHRHJ020000004">
    <property type="protein sequence ID" value="KAH9317705.1"/>
    <property type="molecule type" value="Genomic_DNA"/>
</dbReference>
<dbReference type="CDD" id="cd17015">
    <property type="entry name" value="ING_plant"/>
    <property type="match status" value="1"/>
</dbReference>
<dbReference type="GO" id="GO:0008270">
    <property type="term" value="F:zinc ion binding"/>
    <property type="evidence" value="ECO:0007669"/>
    <property type="project" value="UniProtKB-KW"/>
</dbReference>
<evidence type="ECO:0000259" key="7">
    <source>
        <dbReference type="SMART" id="SM01408"/>
    </source>
</evidence>
<keyword evidence="5" id="KW-0804">Transcription</keyword>
<accession>A0AA38LDK7</accession>
<evidence type="ECO:0000256" key="3">
    <source>
        <dbReference type="ARBA" id="ARBA00022853"/>
    </source>
</evidence>
<dbReference type="InterPro" id="IPR011011">
    <property type="entry name" value="Znf_FYVE_PHD"/>
</dbReference>
<proteinExistence type="predicted"/>
<dbReference type="InterPro" id="IPR024610">
    <property type="entry name" value="ING_N_histone-binding"/>
</dbReference>
<evidence type="ECO:0000313" key="9">
    <source>
        <dbReference type="Proteomes" id="UP000824469"/>
    </source>
</evidence>
<feature type="compositionally biased region" description="Low complexity" evidence="6">
    <location>
        <begin position="123"/>
        <end position="134"/>
    </location>
</feature>
<sequence>IASLPSDLHRNYALMRELDQQLQILQKQNEERCDRELEDIRKVAESGNLTDASVFRFSDDALTEQKDCCNISDEKVALAVQAYDLVDGQIQRLDKYMKKFDEELRRERDLAGAVGAMDQNADSSGRVGRGSESSKPGRKRSQVEAEPLNIDLDLPVDPNEPTYCFCNQVSYGEMIACDGPD</sequence>
<organism evidence="8 9">
    <name type="scientific">Taxus chinensis</name>
    <name type="common">Chinese yew</name>
    <name type="synonym">Taxus wallichiana var. chinensis</name>
    <dbReference type="NCBI Taxonomy" id="29808"/>
    <lineage>
        <taxon>Eukaryota</taxon>
        <taxon>Viridiplantae</taxon>
        <taxon>Streptophyta</taxon>
        <taxon>Embryophyta</taxon>
        <taxon>Tracheophyta</taxon>
        <taxon>Spermatophyta</taxon>
        <taxon>Pinopsida</taxon>
        <taxon>Pinidae</taxon>
        <taxon>Conifers II</taxon>
        <taxon>Cupressales</taxon>
        <taxon>Taxaceae</taxon>
        <taxon>Taxus</taxon>
    </lineage>
</organism>
<dbReference type="PANTHER" id="PTHR10333:SF103">
    <property type="entry name" value="INHIBITOR OF GROWTH PROTEIN 3"/>
    <property type="match status" value="1"/>
</dbReference>
<evidence type="ECO:0000256" key="4">
    <source>
        <dbReference type="ARBA" id="ARBA00023015"/>
    </source>
</evidence>
<feature type="domain" description="Inhibitor of growth protein N-terminal histone-binding" evidence="7">
    <location>
        <begin position="1"/>
        <end position="100"/>
    </location>
</feature>
<dbReference type="Gene3D" id="3.30.40.10">
    <property type="entry name" value="Zinc/RING finger domain, C3HC4 (zinc finger)"/>
    <property type="match status" value="1"/>
</dbReference>
<dbReference type="InterPro" id="IPR013083">
    <property type="entry name" value="Znf_RING/FYVE/PHD"/>
</dbReference>
<comment type="caution">
    <text evidence="8">The sequence shown here is derived from an EMBL/GenBank/DDBJ whole genome shotgun (WGS) entry which is preliminary data.</text>
</comment>
<dbReference type="OMA" id="HIQQLDH"/>
<feature type="region of interest" description="Disordered" evidence="6">
    <location>
        <begin position="111"/>
        <end position="152"/>
    </location>
</feature>
<keyword evidence="9" id="KW-1185">Reference proteome</keyword>
<evidence type="ECO:0000256" key="1">
    <source>
        <dbReference type="ARBA" id="ARBA00022771"/>
    </source>
</evidence>